<reference evidence="1" key="1">
    <citation type="submission" date="2017-02" db="EMBL/GenBank/DDBJ databases">
        <authorList>
            <person name="Regsiter A."/>
            <person name="William W."/>
        </authorList>
    </citation>
    <scope>NUCLEOTIDE SEQUENCE</scope>
    <source>
        <strain evidence="1">Bib</strain>
    </source>
</reference>
<dbReference type="EMBL" id="FWDM01000015">
    <property type="protein sequence ID" value="SLM12178.1"/>
    <property type="molecule type" value="Genomic_DNA"/>
</dbReference>
<sequence>MPMDFVNSPRVDTLVTESEKKVFELFETMVRTTGQERVQSAIALANLLGNPGEFSFYIDCTEDQRIIRVFHLLRVFRENMTLLIHKTWVDGSENLQQDQLLGDLARFIQEFRDGRIVSAFRSFVGISRQIPSLLFGSLGKANDFLEYAFRIDPKFGLFFWYIAEIDLQLRNIESIPEHRELFELEVLIGTFVISCF</sequence>
<evidence type="ECO:0000313" key="1">
    <source>
        <dbReference type="EMBL" id="SLM12178.1"/>
    </source>
</evidence>
<gene>
    <name evidence="1" type="ORF">SPIROBIBN47_220010</name>
</gene>
<dbReference type="AlphaFoldDB" id="A0A3P3XHX6"/>
<proteinExistence type="predicted"/>
<name>A0A3P3XHX6_9SPIR</name>
<protein>
    <submittedName>
        <fullName evidence="1">Uncharacterized protein</fullName>
    </submittedName>
</protein>
<accession>A0A3P3XHX6</accession>
<organism evidence="1">
    <name type="scientific">uncultured spirochete</name>
    <dbReference type="NCBI Taxonomy" id="156406"/>
    <lineage>
        <taxon>Bacteria</taxon>
        <taxon>Pseudomonadati</taxon>
        <taxon>Spirochaetota</taxon>
        <taxon>Spirochaetia</taxon>
        <taxon>Spirochaetales</taxon>
        <taxon>environmental samples</taxon>
    </lineage>
</organism>